<name>A0AAD3H6R6_9STRA</name>
<organism evidence="3 4">
    <name type="scientific">Chaetoceros tenuissimus</name>
    <dbReference type="NCBI Taxonomy" id="426638"/>
    <lineage>
        <taxon>Eukaryota</taxon>
        <taxon>Sar</taxon>
        <taxon>Stramenopiles</taxon>
        <taxon>Ochrophyta</taxon>
        <taxon>Bacillariophyta</taxon>
        <taxon>Coscinodiscophyceae</taxon>
        <taxon>Chaetocerotophycidae</taxon>
        <taxon>Chaetocerotales</taxon>
        <taxon>Chaetocerotaceae</taxon>
        <taxon>Chaetoceros</taxon>
    </lineage>
</organism>
<dbReference type="EMBL" id="BLLK01000045">
    <property type="protein sequence ID" value="GFH51994.1"/>
    <property type="molecule type" value="Genomic_DNA"/>
</dbReference>
<feature type="region of interest" description="Disordered" evidence="2">
    <location>
        <begin position="1"/>
        <end position="29"/>
    </location>
</feature>
<evidence type="ECO:0000256" key="1">
    <source>
        <dbReference type="SAM" id="Coils"/>
    </source>
</evidence>
<evidence type="ECO:0000256" key="2">
    <source>
        <dbReference type="SAM" id="MobiDB-lite"/>
    </source>
</evidence>
<dbReference type="Proteomes" id="UP001054902">
    <property type="component" value="Unassembled WGS sequence"/>
</dbReference>
<keyword evidence="1" id="KW-0175">Coiled coil</keyword>
<proteinExistence type="predicted"/>
<sequence length="696" mass="79149">MRTAKRGPEIKKNLTKNKMNASNDNKPATLRRIRSATSSSLLGNTSNSFAPITSYYSLNKTLYDAFYKVLEKKEFKIAMSIGLQFCKMALLEIPRHSYYDAPKYSSQKYTNASDALAVCELLEILATRVRRIDINFYNEKKEELKLLLEVAKENCQKIASESKASKKDAYKQQKHEHFEEVLKEDNLPTCMDILTCGAENNLSLGLCPLSSISEDQVDSQELQSIRENHDENSSAQERLKRHYELIHSPTEFSRSTSAPAHLGHNLSVEAKRKSSLKIILDEDIRDPALTDEIATYRVDEVTSGKSKEEIQYEADLERALYLSGLDIQPSARSLGIQNKSSLEEKSSEFVDIDTLSKLYREDFESFQSNQVITVSYVDTYQGRVRGSLNGCTVIAPLLAIHHLSDDEKIKSRNKILQDGISFNSNQSDTSSNSSARVVQKLGIDDETIKNVIDIQSAAVAPLVREKVGLHRDALIVPADVHDYLIEENFIRQEQFVGVHGGNILDDEHLSQLIDSLNKFGRKHGIDIDTATPVRSRSVAATFFFHEHVVCIHRVTRNIVTSFRNQSDAINTKKGGILKRLRFRKNKSATNLAETNEEDVTTILEEETWFEIIDSLSNTRMLNREESRDDSETDHIVQIPRASRIKCRSTESLLACLRWYACSKFSADDRKFIDSYEWSDLNVEFDPRVWQAFVWSD</sequence>
<feature type="coiled-coil region" evidence="1">
    <location>
        <begin position="134"/>
        <end position="161"/>
    </location>
</feature>
<evidence type="ECO:0000313" key="3">
    <source>
        <dbReference type="EMBL" id="GFH51994.1"/>
    </source>
</evidence>
<feature type="compositionally biased region" description="Polar residues" evidence="2">
    <location>
        <begin position="16"/>
        <end position="26"/>
    </location>
</feature>
<gene>
    <name evidence="3" type="ORF">CTEN210_08470</name>
</gene>
<reference evidence="3 4" key="1">
    <citation type="journal article" date="2021" name="Sci. Rep.">
        <title>The genome of the diatom Chaetoceros tenuissimus carries an ancient integrated fragment of an extant virus.</title>
        <authorList>
            <person name="Hongo Y."/>
            <person name="Kimura K."/>
            <person name="Takaki Y."/>
            <person name="Yoshida Y."/>
            <person name="Baba S."/>
            <person name="Kobayashi G."/>
            <person name="Nagasaki K."/>
            <person name="Hano T."/>
            <person name="Tomaru Y."/>
        </authorList>
    </citation>
    <scope>NUCLEOTIDE SEQUENCE [LARGE SCALE GENOMIC DNA]</scope>
    <source>
        <strain evidence="3 4">NIES-3715</strain>
    </source>
</reference>
<feature type="compositionally biased region" description="Basic and acidic residues" evidence="2">
    <location>
        <begin position="1"/>
        <end position="12"/>
    </location>
</feature>
<protein>
    <submittedName>
        <fullName evidence="3">Uncharacterized protein</fullName>
    </submittedName>
</protein>
<dbReference type="AlphaFoldDB" id="A0AAD3H6R6"/>
<keyword evidence="4" id="KW-1185">Reference proteome</keyword>
<accession>A0AAD3H6R6</accession>
<comment type="caution">
    <text evidence="3">The sequence shown here is derived from an EMBL/GenBank/DDBJ whole genome shotgun (WGS) entry which is preliminary data.</text>
</comment>
<evidence type="ECO:0000313" key="4">
    <source>
        <dbReference type="Proteomes" id="UP001054902"/>
    </source>
</evidence>